<dbReference type="InterPro" id="IPR000092">
    <property type="entry name" value="Polyprenyl_synt"/>
</dbReference>
<keyword evidence="9" id="KW-1185">Reference proteome</keyword>
<dbReference type="InterPro" id="IPR053378">
    <property type="entry name" value="Prenyl_diphosphate_synthase"/>
</dbReference>
<accession>A0ABU4WBQ4</accession>
<dbReference type="RefSeq" id="WP_320314326.1">
    <property type="nucleotide sequence ID" value="NZ_JAVIKH010000017.1"/>
</dbReference>
<dbReference type="InterPro" id="IPR008949">
    <property type="entry name" value="Isoprenoid_synthase_dom_sf"/>
</dbReference>
<dbReference type="NCBIfam" id="NF045485">
    <property type="entry name" value="FPPsyn"/>
    <property type="match status" value="1"/>
</dbReference>
<dbReference type="CDD" id="cd00685">
    <property type="entry name" value="Trans_IPPS_HT"/>
    <property type="match status" value="1"/>
</dbReference>
<dbReference type="EMBL" id="JAVIKH010000017">
    <property type="protein sequence ID" value="MDX8336972.1"/>
    <property type="molecule type" value="Genomic_DNA"/>
</dbReference>
<dbReference type="PANTHER" id="PTHR43281">
    <property type="entry name" value="FARNESYL DIPHOSPHATE SYNTHASE"/>
    <property type="match status" value="1"/>
</dbReference>
<comment type="cofactor">
    <cofactor evidence="1">
        <name>Mg(2+)</name>
        <dbReference type="ChEBI" id="CHEBI:18420"/>
    </cofactor>
</comment>
<comment type="caution">
    <text evidence="8">The sequence shown here is derived from an EMBL/GenBank/DDBJ whole genome shotgun (WGS) entry which is preliminary data.</text>
</comment>
<protein>
    <submittedName>
        <fullName evidence="8">Polyprenyl synthetase family protein</fullName>
    </submittedName>
</protein>
<comment type="similarity">
    <text evidence="2 7">Belongs to the FPP/GGPP synthase family.</text>
</comment>
<evidence type="ECO:0000256" key="6">
    <source>
        <dbReference type="ARBA" id="ARBA00023229"/>
    </source>
</evidence>
<reference evidence="9" key="1">
    <citation type="submission" date="2023-07" db="EMBL/GenBank/DDBJ databases">
        <authorList>
            <person name="Colorado M.A."/>
            <person name="Villamil L.M."/>
            <person name="Melo J.F."/>
            <person name="Rodriguez J.A."/>
            <person name="Ruiz R.Y."/>
        </authorList>
    </citation>
    <scope>NUCLEOTIDE SEQUENCE [LARGE SCALE GENOMIC DNA]</scope>
    <source>
        <strain evidence="9">C33</strain>
    </source>
</reference>
<keyword evidence="3 7" id="KW-0808">Transferase</keyword>
<evidence type="ECO:0000256" key="4">
    <source>
        <dbReference type="ARBA" id="ARBA00022723"/>
    </source>
</evidence>
<evidence type="ECO:0000256" key="5">
    <source>
        <dbReference type="ARBA" id="ARBA00022842"/>
    </source>
</evidence>
<evidence type="ECO:0000256" key="2">
    <source>
        <dbReference type="ARBA" id="ARBA00006706"/>
    </source>
</evidence>
<dbReference type="PROSITE" id="PS00444">
    <property type="entry name" value="POLYPRENYL_SYNTHASE_2"/>
    <property type="match status" value="1"/>
</dbReference>
<dbReference type="Proteomes" id="UP001279681">
    <property type="component" value="Unassembled WGS sequence"/>
</dbReference>
<evidence type="ECO:0000313" key="9">
    <source>
        <dbReference type="Proteomes" id="UP001279681"/>
    </source>
</evidence>
<organism evidence="8 9">
    <name type="scientific">Candidatus Cetobacterium colombiensis</name>
    <dbReference type="NCBI Taxonomy" id="3073100"/>
    <lineage>
        <taxon>Bacteria</taxon>
        <taxon>Fusobacteriati</taxon>
        <taxon>Fusobacteriota</taxon>
        <taxon>Fusobacteriia</taxon>
        <taxon>Fusobacteriales</taxon>
        <taxon>Fusobacteriaceae</taxon>
        <taxon>Cetobacterium</taxon>
    </lineage>
</organism>
<evidence type="ECO:0000313" key="8">
    <source>
        <dbReference type="EMBL" id="MDX8336972.1"/>
    </source>
</evidence>
<dbReference type="SFLD" id="SFLDS00005">
    <property type="entry name" value="Isoprenoid_Synthase_Type_I"/>
    <property type="match status" value="1"/>
</dbReference>
<dbReference type="InterPro" id="IPR033749">
    <property type="entry name" value="Polyprenyl_synt_CS"/>
</dbReference>
<evidence type="ECO:0000256" key="1">
    <source>
        <dbReference type="ARBA" id="ARBA00001946"/>
    </source>
</evidence>
<dbReference type="PROSITE" id="PS00723">
    <property type="entry name" value="POLYPRENYL_SYNTHASE_1"/>
    <property type="match status" value="1"/>
</dbReference>
<keyword evidence="6" id="KW-0414">Isoprene biosynthesis</keyword>
<dbReference type="PANTHER" id="PTHR43281:SF1">
    <property type="entry name" value="FARNESYL DIPHOSPHATE SYNTHASE"/>
    <property type="match status" value="1"/>
</dbReference>
<keyword evidence="5" id="KW-0460">Magnesium</keyword>
<gene>
    <name evidence="8" type="ORF">RFV38_10770</name>
</gene>
<dbReference type="Pfam" id="PF00348">
    <property type="entry name" value="polyprenyl_synt"/>
    <property type="match status" value="1"/>
</dbReference>
<dbReference type="SFLD" id="SFLDG01017">
    <property type="entry name" value="Polyprenyl_Transferase_Like"/>
    <property type="match status" value="1"/>
</dbReference>
<dbReference type="SUPFAM" id="SSF48576">
    <property type="entry name" value="Terpenoid synthases"/>
    <property type="match status" value="1"/>
</dbReference>
<dbReference type="Gene3D" id="1.10.600.10">
    <property type="entry name" value="Farnesyl Diphosphate Synthase"/>
    <property type="match status" value="1"/>
</dbReference>
<proteinExistence type="inferred from homology"/>
<evidence type="ECO:0000256" key="7">
    <source>
        <dbReference type="RuleBase" id="RU004466"/>
    </source>
</evidence>
<keyword evidence="4" id="KW-0479">Metal-binding</keyword>
<name>A0ABU4WBQ4_9FUSO</name>
<evidence type="ECO:0000256" key="3">
    <source>
        <dbReference type="ARBA" id="ARBA00022679"/>
    </source>
</evidence>
<sequence length="293" mass="33070">MLKDYLKNQRELVDSNIEYYLNKLEYPNVIADGMRYSVLNGGKRLRPILLLMVLELYGMKKEMGLPVAVAIELIHSYSLVHDDLPALDNDDYRRGKLTTHKKFGEAEAILIGDALLTHSFSLIAEETKEVSPEKLLKIIGMTSRYAGINGMIGGQTIDIESEKKKVSLDILKYIHENKTGKLIKLPIEIGAIICNSTKDEYDALVKYAEGIGLAFQIKDDILDIEGEFEKIGKPVGSDLELEKTTYPSLFGLNKSKEILKEVLEEAKKSLEIFPKEKVEIFNELADYIGIREN</sequence>